<accession>A0ABV0CPV8</accession>
<evidence type="ECO:0000256" key="1">
    <source>
        <dbReference type="SAM" id="Phobius"/>
    </source>
</evidence>
<feature type="transmembrane region" description="Helical" evidence="1">
    <location>
        <begin position="12"/>
        <end position="32"/>
    </location>
</feature>
<dbReference type="Proteomes" id="UP001405405">
    <property type="component" value="Unassembled WGS sequence"/>
</dbReference>
<comment type="caution">
    <text evidence="2">The sequence shown here is derived from an EMBL/GenBank/DDBJ whole genome shotgun (WGS) entry which is preliminary data.</text>
</comment>
<evidence type="ECO:0000313" key="3">
    <source>
        <dbReference type="Proteomes" id="UP001405405"/>
    </source>
</evidence>
<proteinExistence type="predicted"/>
<gene>
    <name evidence="2" type="ORF">VA599_19370</name>
</gene>
<keyword evidence="1" id="KW-0812">Transmembrane</keyword>
<dbReference type="Pfam" id="PF11745">
    <property type="entry name" value="DUF3304"/>
    <property type="match status" value="1"/>
</dbReference>
<name>A0ABV0CPV8_9NEIS</name>
<sequence>MDRSENYSSWPQQPCCFFPMAVCIFLFCGITIRQIRKRAIASTFPPTRCCFERLPGINQMRTIKPCRLLPRFAWLTVILLLSACDDATTAISYLSVNHTEKPIDSVTVNDQGGVLNVPPMGGGGGEVCCVVVPKKWRPGLTAKIGWLQGGHYQRDANGNLVMRNGDKIFIEGTWKTRTVAIPEYQEKDAQHFDIHFLPNDQVLVKLSDIMPYHPDYRPAYPKNTQGDKQ</sequence>
<keyword evidence="1" id="KW-0472">Membrane</keyword>
<keyword evidence="1" id="KW-1133">Transmembrane helix</keyword>
<keyword evidence="3" id="KW-1185">Reference proteome</keyword>
<dbReference type="RefSeq" id="WP_231468826.1">
    <property type="nucleotide sequence ID" value="NZ_JAYFSJ010000015.1"/>
</dbReference>
<dbReference type="InterPro" id="IPR021733">
    <property type="entry name" value="DUF3304"/>
</dbReference>
<protein>
    <submittedName>
        <fullName evidence="2">DUF3304 domain-containing protein</fullName>
    </submittedName>
</protein>
<dbReference type="EMBL" id="JAYFSJ010000015">
    <property type="protein sequence ID" value="MEN7432913.1"/>
    <property type="molecule type" value="Genomic_DNA"/>
</dbReference>
<reference evidence="2 3" key="1">
    <citation type="submission" date="2023-12" db="EMBL/GenBank/DDBJ databases">
        <title>Chromobacterium sp. strain TRC.1.1.SA producing antimicrobial pigment.</title>
        <authorList>
            <person name="Verma N."/>
            <person name="Choksket S."/>
            <person name="Pinnaka A.K."/>
            <person name="Korpole S."/>
        </authorList>
    </citation>
    <scope>NUCLEOTIDE SEQUENCE [LARGE SCALE GENOMIC DNA]</scope>
    <source>
        <strain evidence="2 3">TRC1.1.SA</strain>
    </source>
</reference>
<evidence type="ECO:0000313" key="2">
    <source>
        <dbReference type="EMBL" id="MEN7432913.1"/>
    </source>
</evidence>
<dbReference type="GeneID" id="97476847"/>
<organism evidence="2 3">
    <name type="scientific">Chromobacterium indicum</name>
    <dbReference type="NCBI Taxonomy" id="3110228"/>
    <lineage>
        <taxon>Bacteria</taxon>
        <taxon>Pseudomonadati</taxon>
        <taxon>Pseudomonadota</taxon>
        <taxon>Betaproteobacteria</taxon>
        <taxon>Neisseriales</taxon>
        <taxon>Chromobacteriaceae</taxon>
        <taxon>Chromobacterium</taxon>
    </lineage>
</organism>